<evidence type="ECO:0000313" key="7">
    <source>
        <dbReference type="Proteomes" id="UP000214603"/>
    </source>
</evidence>
<feature type="transmembrane region" description="Helical" evidence="4">
    <location>
        <begin position="86"/>
        <end position="109"/>
    </location>
</feature>
<evidence type="ECO:0000256" key="2">
    <source>
        <dbReference type="ARBA" id="ARBA00010742"/>
    </source>
</evidence>
<dbReference type="PANTHER" id="PTHR30024:SF47">
    <property type="entry name" value="TAURINE-BINDING PERIPLASMIC PROTEIN"/>
    <property type="match status" value="1"/>
</dbReference>
<keyword evidence="7" id="KW-1185">Reference proteome</keyword>
<keyword evidence="4" id="KW-0812">Transmembrane</keyword>
<dbReference type="Proteomes" id="UP000214603">
    <property type="component" value="Unassembled WGS sequence"/>
</dbReference>
<dbReference type="Pfam" id="PF09084">
    <property type="entry name" value="NMT1"/>
    <property type="match status" value="1"/>
</dbReference>
<keyword evidence="3" id="KW-0732">Signal</keyword>
<dbReference type="EMBL" id="NJIH01000014">
    <property type="protein sequence ID" value="OWT54829.1"/>
    <property type="molecule type" value="Genomic_DNA"/>
</dbReference>
<dbReference type="SUPFAM" id="SSF53850">
    <property type="entry name" value="Periplasmic binding protein-like II"/>
    <property type="match status" value="1"/>
</dbReference>
<comment type="similarity">
    <text evidence="2">Belongs to the bacterial solute-binding protein SsuA/TauA family.</text>
</comment>
<evidence type="ECO:0000256" key="4">
    <source>
        <dbReference type="SAM" id="Phobius"/>
    </source>
</evidence>
<sequence>MNMMATQASQQGQTLRPSCSVAGGLFDAAGILCRGHRLFAAVLRLLCPPETEMHAARLAPRKCMTTLNKWRRNMHKQIRGKRPSKAWMAAGSLVLGCLMMALNSTSAIAQDASGPTKIRFVVSHRSALLSTLPTYIAEDNGLFKKHGVSVDYISGSGGGSTLRLLSTGDVDMAEGGTPAAILAAHTDPNIELVEGWARSASVMVWIAKKASGITSPDGLAGKKLGYSKAGSASQWLAEESTHRAGVKNVSFVSVGGMGDNWTAVKGGVITAGWAMEPFLSEKIHDDNAVVVLDPSRYIKHYYLEGIAVNKKFAQKHTAAVKGLFEALDEAVQFIKANPEKAAEIGTHHYKSSKAVLLSGIQAYLKNDVWNMKVDTAAFNTVMKGMVDSGLIDKELDMSKLVKQTYLPERLRTPF</sequence>
<protein>
    <recommendedName>
        <fullName evidence="5">SsuA/THI5-like domain-containing protein</fullName>
    </recommendedName>
</protein>
<proteinExistence type="inferred from homology"/>
<name>A0A225M787_9BURK</name>
<dbReference type="InterPro" id="IPR015168">
    <property type="entry name" value="SsuA/THI5"/>
</dbReference>
<keyword evidence="4" id="KW-0472">Membrane</keyword>
<evidence type="ECO:0000256" key="1">
    <source>
        <dbReference type="ARBA" id="ARBA00004418"/>
    </source>
</evidence>
<dbReference type="AlphaFoldDB" id="A0A225M787"/>
<evidence type="ECO:0000313" key="6">
    <source>
        <dbReference type="EMBL" id="OWT54829.1"/>
    </source>
</evidence>
<keyword evidence="4" id="KW-1133">Transmembrane helix</keyword>
<feature type="domain" description="SsuA/THI5-like" evidence="5">
    <location>
        <begin position="132"/>
        <end position="341"/>
    </location>
</feature>
<organism evidence="6 7">
    <name type="scientific">Candidimonas nitroreducens</name>
    <dbReference type="NCBI Taxonomy" id="683354"/>
    <lineage>
        <taxon>Bacteria</taxon>
        <taxon>Pseudomonadati</taxon>
        <taxon>Pseudomonadota</taxon>
        <taxon>Betaproteobacteria</taxon>
        <taxon>Burkholderiales</taxon>
        <taxon>Alcaligenaceae</taxon>
        <taxon>Candidimonas</taxon>
    </lineage>
</organism>
<evidence type="ECO:0000256" key="3">
    <source>
        <dbReference type="ARBA" id="ARBA00022729"/>
    </source>
</evidence>
<comment type="caution">
    <text evidence="6">The sequence shown here is derived from an EMBL/GenBank/DDBJ whole genome shotgun (WGS) entry which is preliminary data.</text>
</comment>
<dbReference type="GO" id="GO:0042597">
    <property type="term" value="C:periplasmic space"/>
    <property type="evidence" value="ECO:0007669"/>
    <property type="project" value="UniProtKB-SubCell"/>
</dbReference>
<evidence type="ECO:0000259" key="5">
    <source>
        <dbReference type="Pfam" id="PF09084"/>
    </source>
</evidence>
<dbReference type="PANTHER" id="PTHR30024">
    <property type="entry name" value="ALIPHATIC SULFONATES-BINDING PROTEIN-RELATED"/>
    <property type="match status" value="1"/>
</dbReference>
<comment type="subcellular location">
    <subcellularLocation>
        <location evidence="1">Periplasm</location>
    </subcellularLocation>
</comment>
<gene>
    <name evidence="6" type="ORF">CEY11_22005</name>
</gene>
<dbReference type="Gene3D" id="3.40.190.10">
    <property type="entry name" value="Periplasmic binding protein-like II"/>
    <property type="match status" value="2"/>
</dbReference>
<accession>A0A225M787</accession>
<reference evidence="7" key="1">
    <citation type="submission" date="2017-06" db="EMBL/GenBank/DDBJ databases">
        <title>Herbaspirillum phytohormonus sp. nov., isolated from the root nodule of Robinia pseudoacacia in lead-zinc mine.</title>
        <authorList>
            <person name="Fan M."/>
            <person name="Lin Y."/>
        </authorList>
    </citation>
    <scope>NUCLEOTIDE SEQUENCE [LARGE SCALE GENOMIC DNA]</scope>
    <source>
        <strain evidence="7">SC-089</strain>
    </source>
</reference>